<keyword evidence="3" id="KW-1185">Reference proteome</keyword>
<proteinExistence type="predicted"/>
<sequence length="193" mass="21108">MTKLPHTSPLGPTLETERLILRPPVDADFTGFCAFHADDKAMTFLGGLSSPPVVWRIMRTIAGSWALDGFGMFSVIKKSSGDWIGRIGPLHPHGWPDREVGWGLLSTAQGKGYAKEAAIACMDFAADRLDWDVIIHSIDPGNAPSAALAKALGSSVMRQARLPDPYANMVVDIWGQTRAEWRVNREKLLNNKA</sequence>
<feature type="domain" description="N-acetyltransferase" evidence="1">
    <location>
        <begin position="18"/>
        <end position="153"/>
    </location>
</feature>
<reference evidence="2 3" key="1">
    <citation type="journal article" date="2014" name="Nature">
        <title>Sequential evolution of bacterial morphology by co-option of a developmental regulator.</title>
        <authorList>
            <person name="Jiang C."/>
            <person name="Brown P.J."/>
            <person name="Ducret A."/>
            <person name="Brun Y.V."/>
        </authorList>
    </citation>
    <scope>NUCLEOTIDE SEQUENCE [LARGE SCALE GENOMIC DNA]</scope>
    <source>
        <strain evidence="2 3">DSM 16100</strain>
    </source>
</reference>
<evidence type="ECO:0000313" key="3">
    <source>
        <dbReference type="Proteomes" id="UP000017837"/>
    </source>
</evidence>
<dbReference type="Gene3D" id="3.40.630.30">
    <property type="match status" value="1"/>
</dbReference>
<evidence type="ECO:0000313" key="2">
    <source>
        <dbReference type="EMBL" id="ESQ93370.1"/>
    </source>
</evidence>
<dbReference type="STRING" id="1121022.GCA_000376105_00893"/>
<dbReference type="AlphaFoldDB" id="V4Q6A3"/>
<dbReference type="SUPFAM" id="SSF55729">
    <property type="entry name" value="Acyl-CoA N-acyltransferases (Nat)"/>
    <property type="match status" value="1"/>
</dbReference>
<protein>
    <recommendedName>
        <fullName evidence="1">N-acetyltransferase domain-containing protein</fullName>
    </recommendedName>
</protein>
<evidence type="ECO:0000259" key="1">
    <source>
        <dbReference type="Pfam" id="PF13302"/>
    </source>
</evidence>
<dbReference type="Pfam" id="PF13302">
    <property type="entry name" value="Acetyltransf_3"/>
    <property type="match status" value="1"/>
</dbReference>
<name>V4Q6A3_9CAUL</name>
<dbReference type="PANTHER" id="PTHR43792:SF1">
    <property type="entry name" value="N-ACETYLTRANSFERASE DOMAIN-CONTAINING PROTEIN"/>
    <property type="match status" value="1"/>
</dbReference>
<dbReference type="InterPro" id="IPR000182">
    <property type="entry name" value="GNAT_dom"/>
</dbReference>
<dbReference type="InterPro" id="IPR051531">
    <property type="entry name" value="N-acetyltransferase"/>
</dbReference>
<dbReference type="EMBL" id="AWGB01000008">
    <property type="protein sequence ID" value="ESQ93370.1"/>
    <property type="molecule type" value="Genomic_DNA"/>
</dbReference>
<dbReference type="OrthoDB" id="6293260at2"/>
<gene>
    <name evidence="2" type="ORF">ABENE_05575</name>
</gene>
<dbReference type="PATRIC" id="fig|1121022.4.peg.1108"/>
<comment type="caution">
    <text evidence="2">The sequence shown here is derived from an EMBL/GenBank/DDBJ whole genome shotgun (WGS) entry which is preliminary data.</text>
</comment>
<dbReference type="GO" id="GO:0016747">
    <property type="term" value="F:acyltransferase activity, transferring groups other than amino-acyl groups"/>
    <property type="evidence" value="ECO:0007669"/>
    <property type="project" value="InterPro"/>
</dbReference>
<dbReference type="PANTHER" id="PTHR43792">
    <property type="entry name" value="GNAT FAMILY, PUTATIVE (AFU_ORTHOLOGUE AFUA_3G00765)-RELATED-RELATED"/>
    <property type="match status" value="1"/>
</dbReference>
<organism evidence="2 3">
    <name type="scientific">Asticcacaulis benevestitus DSM 16100 = ATCC BAA-896</name>
    <dbReference type="NCBI Taxonomy" id="1121022"/>
    <lineage>
        <taxon>Bacteria</taxon>
        <taxon>Pseudomonadati</taxon>
        <taxon>Pseudomonadota</taxon>
        <taxon>Alphaproteobacteria</taxon>
        <taxon>Caulobacterales</taxon>
        <taxon>Caulobacteraceae</taxon>
        <taxon>Asticcacaulis</taxon>
    </lineage>
</organism>
<accession>V4Q6A3</accession>
<dbReference type="eggNOG" id="COG1670">
    <property type="taxonomic scope" value="Bacteria"/>
</dbReference>
<dbReference type="RefSeq" id="WP_018080561.1">
    <property type="nucleotide sequence ID" value="NZ_AQWM01000002.1"/>
</dbReference>
<dbReference type="Proteomes" id="UP000017837">
    <property type="component" value="Unassembled WGS sequence"/>
</dbReference>
<dbReference type="InterPro" id="IPR016181">
    <property type="entry name" value="Acyl_CoA_acyltransferase"/>
</dbReference>